<feature type="transmembrane region" description="Helical" evidence="1">
    <location>
        <begin position="94"/>
        <end position="115"/>
    </location>
</feature>
<dbReference type="Proteomes" id="UP000584931">
    <property type="component" value="Unassembled WGS sequence"/>
</dbReference>
<evidence type="ECO:0000313" key="3">
    <source>
        <dbReference type="Proteomes" id="UP000584931"/>
    </source>
</evidence>
<dbReference type="EMBL" id="JACCHL010000001">
    <property type="protein sequence ID" value="NYH55822.1"/>
    <property type="molecule type" value="Genomic_DNA"/>
</dbReference>
<sequence length="129" mass="13047">MEEAVGLLTPAFGLVVAAGAVHHVRNSAVGGALDRNVLIGLRTGATLSSDRAWREGHLAAVPWLTATVRAGYVAGAATVVSVLASMAVDALLPVAWAVAAAGYTALMACLVTGTVKADRAAKAVLEETR</sequence>
<comment type="caution">
    <text evidence="2">The sequence shown here is derived from an EMBL/GenBank/DDBJ whole genome shotgun (WGS) entry which is preliminary data.</text>
</comment>
<keyword evidence="1" id="KW-1133">Transmembrane helix</keyword>
<evidence type="ECO:0008006" key="4">
    <source>
        <dbReference type="Google" id="ProtNLM"/>
    </source>
</evidence>
<reference evidence="2 3" key="1">
    <citation type="submission" date="2020-07" db="EMBL/GenBank/DDBJ databases">
        <title>Sequencing the genomes of 1000 actinobacteria strains.</title>
        <authorList>
            <person name="Klenk H.-P."/>
        </authorList>
    </citation>
    <scope>NUCLEOTIDE SEQUENCE [LARGE SCALE GENOMIC DNA]</scope>
    <source>
        <strain evidence="2 3">DSM 45278</strain>
    </source>
</reference>
<accession>A0A7Y9XHA2</accession>
<organism evidence="2 3">
    <name type="scientific">Nocardiopsis sinuspersici</name>
    <dbReference type="NCBI Taxonomy" id="501010"/>
    <lineage>
        <taxon>Bacteria</taxon>
        <taxon>Bacillati</taxon>
        <taxon>Actinomycetota</taxon>
        <taxon>Actinomycetes</taxon>
        <taxon>Streptosporangiales</taxon>
        <taxon>Nocardiopsidaceae</taxon>
        <taxon>Nocardiopsis</taxon>
    </lineage>
</organism>
<feature type="transmembrane region" description="Helical" evidence="1">
    <location>
        <begin position="70"/>
        <end position="88"/>
    </location>
</feature>
<dbReference type="AlphaFoldDB" id="A0A7Y9XHA2"/>
<proteinExistence type="predicted"/>
<dbReference type="RefSeq" id="WP_179811766.1">
    <property type="nucleotide sequence ID" value="NZ_JACCHL010000001.1"/>
</dbReference>
<keyword evidence="1" id="KW-0472">Membrane</keyword>
<name>A0A7Y9XHA2_9ACTN</name>
<protein>
    <recommendedName>
        <fullName evidence="4">SdpI/YhfL protein family</fullName>
    </recommendedName>
</protein>
<gene>
    <name evidence="2" type="ORF">HNR06_005411</name>
</gene>
<evidence type="ECO:0000256" key="1">
    <source>
        <dbReference type="SAM" id="Phobius"/>
    </source>
</evidence>
<evidence type="ECO:0000313" key="2">
    <source>
        <dbReference type="EMBL" id="NYH55822.1"/>
    </source>
</evidence>
<keyword evidence="1" id="KW-0812">Transmembrane</keyword>